<proteinExistence type="predicted"/>
<protein>
    <submittedName>
        <fullName evidence="1">Nitrogen fixation protein NifQ</fullName>
    </submittedName>
</protein>
<dbReference type="Proteomes" id="UP001221208">
    <property type="component" value="Unassembled WGS sequence"/>
</dbReference>
<reference evidence="1 2" key="1">
    <citation type="submission" date="2022-10" db="EMBL/GenBank/DDBJ databases">
        <title>Janthinobacterium sp. hw3 Genome sequencing.</title>
        <authorList>
            <person name="Park S."/>
        </authorList>
    </citation>
    <scope>NUCLEOTIDE SEQUENCE [LARGE SCALE GENOMIC DNA]</scope>
    <source>
        <strain evidence="2">hw3</strain>
    </source>
</reference>
<sequence length="179" mass="18764">MSGPGGGDDAIFEAVAGTVGQALAGHLPGFAWTLGLPQAVLLALLERGYAEPGALEPLPERQYAAIVAGAPPAFAELLGLLRANRSADADAVRVDWLAHALATASLGSRHLWQDLGLSGREAVSALLRRHFRPLYERNTANLKWKRFLFAELGAAQGKPGLRPPGCGGCEQFAACFPAA</sequence>
<keyword evidence="2" id="KW-1185">Reference proteome</keyword>
<accession>A0ABT5JUZ9</accession>
<evidence type="ECO:0000313" key="2">
    <source>
        <dbReference type="Proteomes" id="UP001221208"/>
    </source>
</evidence>
<dbReference type="EMBL" id="JAQQXR010000001">
    <property type="protein sequence ID" value="MDC8756321.1"/>
    <property type="molecule type" value="Genomic_DNA"/>
</dbReference>
<evidence type="ECO:0000313" key="1">
    <source>
        <dbReference type="EMBL" id="MDC8756321.1"/>
    </source>
</evidence>
<dbReference type="InterPro" id="IPR006975">
    <property type="entry name" value="NifQ"/>
</dbReference>
<gene>
    <name evidence="1" type="ORF">OIK44_01825</name>
</gene>
<organism evidence="1 2">
    <name type="scientific">Janthinobacterium fluminis</name>
    <dbReference type="NCBI Taxonomy" id="2987524"/>
    <lineage>
        <taxon>Bacteria</taxon>
        <taxon>Pseudomonadati</taxon>
        <taxon>Pseudomonadota</taxon>
        <taxon>Betaproteobacteria</taxon>
        <taxon>Burkholderiales</taxon>
        <taxon>Oxalobacteraceae</taxon>
        <taxon>Janthinobacterium</taxon>
    </lineage>
</organism>
<comment type="caution">
    <text evidence="1">The sequence shown here is derived from an EMBL/GenBank/DDBJ whole genome shotgun (WGS) entry which is preliminary data.</text>
</comment>
<dbReference type="Pfam" id="PF04891">
    <property type="entry name" value="NifQ"/>
    <property type="match status" value="1"/>
</dbReference>
<dbReference type="RefSeq" id="WP_273668946.1">
    <property type="nucleotide sequence ID" value="NZ_JAQQXR010000001.1"/>
</dbReference>
<name>A0ABT5JUZ9_9BURK</name>